<sequence>MTVFFKTLRNHWKKTTAGICLLTWGGHWLYGKHCDNLLRRAACQEAQVFGNQLIPPNAQVKKATVFLNPAACRGKARTLFEKNAAPILHLSGMDVTVVKTDYEGQAKKLLELMENTDVIIVAGGDGTLQEVITGVLRRADEASFSKIPIGFIPLGQTSSLSPTLFAESGNKVQHITDATLAIVKGETVPLDVLQIKGEKEQPVFAVTGLRWGSFRDAGVKVSKYWYLGPLKTKAAHFFSTLKEWPQIHQASISYTGPTERPPRAADETPPRPSLYRRILRRLASYWAQPQDALSQEASPEVWKEVQLSTIELSITTRNSQLDLTSKEDFMNICIEPDTVSKGDFITIGSKKVRDPELRVAGTECLQASQCTLLLPEGTGGSFSIDSEEYEAMPVEVKLLPRKLQFFCDPRKRGQLLPSAAPSCENGFLIGHGLVLATVLAHSGPGKDTATVQCSSAPCQPGPECRDAESPGPPPPEEPGFEHKSQRRERSTLYCLKTWACGCVRVALALLDGAVRPGSAPRGLEVVYGEQAPDAPGGGLRRHCEVVTLTNESAQVVFGMVCATLKIPILMFTGNDTRAAHPQRQKHPSVPLRGLSSHEQRRCRFALVNRKRDLIPTPDSRNREEP</sequence>
<keyword evidence="7" id="KW-0547">Nucleotide-binding</keyword>
<evidence type="ECO:0000256" key="8">
    <source>
        <dbReference type="ARBA" id="ARBA00022777"/>
    </source>
</evidence>
<evidence type="ECO:0000256" key="9">
    <source>
        <dbReference type="ARBA" id="ARBA00022792"/>
    </source>
</evidence>
<evidence type="ECO:0000256" key="14">
    <source>
        <dbReference type="ARBA" id="ARBA00023371"/>
    </source>
</evidence>
<gene>
    <name evidence="35" type="primary">AGK</name>
</gene>
<comment type="catalytic activity">
    <reaction evidence="18">
        <text>a 1-acyl-sn-glycerol + ATP = a 1-acyl-sn-glycero-3-phosphate + ADP + H(+)</text>
        <dbReference type="Rhea" id="RHEA:33747"/>
        <dbReference type="ChEBI" id="CHEBI:15378"/>
        <dbReference type="ChEBI" id="CHEBI:30616"/>
        <dbReference type="ChEBI" id="CHEBI:57970"/>
        <dbReference type="ChEBI" id="CHEBI:64683"/>
        <dbReference type="ChEBI" id="CHEBI:456216"/>
    </reaction>
    <physiologicalReaction direction="left-to-right" evidence="18">
        <dbReference type="Rhea" id="RHEA:33748"/>
    </physiologicalReaction>
</comment>
<evidence type="ECO:0000256" key="10">
    <source>
        <dbReference type="ARBA" id="ARBA00022840"/>
    </source>
</evidence>
<dbReference type="InterPro" id="IPR045579">
    <property type="entry name" value="AGK_C"/>
</dbReference>
<keyword evidence="11" id="KW-0443">Lipid metabolism</keyword>
<evidence type="ECO:0000256" key="15">
    <source>
        <dbReference type="ARBA" id="ARBA00023411"/>
    </source>
</evidence>
<feature type="region of interest" description="Disordered" evidence="32">
    <location>
        <begin position="462"/>
        <end position="484"/>
    </location>
</feature>
<dbReference type="SUPFAM" id="SSF111331">
    <property type="entry name" value="NAD kinase/diacylglycerol kinase-like"/>
    <property type="match status" value="1"/>
</dbReference>
<dbReference type="RefSeq" id="XP_004415052.1">
    <property type="nucleotide sequence ID" value="XM_004414995.1"/>
</dbReference>
<evidence type="ECO:0000256" key="23">
    <source>
        <dbReference type="ARBA" id="ARBA00026098"/>
    </source>
</evidence>
<comment type="similarity">
    <text evidence="21">Belongs to the AGK family.</text>
</comment>
<evidence type="ECO:0000256" key="16">
    <source>
        <dbReference type="ARBA" id="ARBA00024483"/>
    </source>
</evidence>
<evidence type="ECO:0000256" key="4">
    <source>
        <dbReference type="ARBA" id="ARBA00005175"/>
    </source>
</evidence>
<evidence type="ECO:0000256" key="26">
    <source>
        <dbReference type="ARBA" id="ARBA00044480"/>
    </source>
</evidence>
<evidence type="ECO:0000256" key="30">
    <source>
        <dbReference type="ARBA" id="ARBA00060536"/>
    </source>
</evidence>
<comment type="catalytic activity">
    <reaction evidence="15">
        <text>a 1,2-diacyl-sn-glycerol + ATP = a 1,2-diacyl-sn-glycero-3-phosphate + ADP + H(+)</text>
        <dbReference type="Rhea" id="RHEA:10272"/>
        <dbReference type="ChEBI" id="CHEBI:15378"/>
        <dbReference type="ChEBI" id="CHEBI:17815"/>
        <dbReference type="ChEBI" id="CHEBI:30616"/>
        <dbReference type="ChEBI" id="CHEBI:58608"/>
        <dbReference type="ChEBI" id="CHEBI:456216"/>
        <dbReference type="EC" id="2.7.1.107"/>
    </reaction>
    <physiologicalReaction direction="left-to-right" evidence="15">
        <dbReference type="Rhea" id="RHEA:10273"/>
    </physiologicalReaction>
</comment>
<keyword evidence="9" id="KW-0999">Mitochondrion inner membrane</keyword>
<dbReference type="EC" id="2.7.1.94" evidence="23"/>
<organism evidence="34 35">
    <name type="scientific">Odobenus rosmarus divergens</name>
    <name type="common">Pacific walrus</name>
    <dbReference type="NCBI Taxonomy" id="9708"/>
    <lineage>
        <taxon>Eukaryota</taxon>
        <taxon>Metazoa</taxon>
        <taxon>Chordata</taxon>
        <taxon>Craniata</taxon>
        <taxon>Vertebrata</taxon>
        <taxon>Euteleostomi</taxon>
        <taxon>Mammalia</taxon>
        <taxon>Eutheria</taxon>
        <taxon>Laurasiatheria</taxon>
        <taxon>Carnivora</taxon>
        <taxon>Caniformia</taxon>
        <taxon>Pinnipedia</taxon>
        <taxon>Odobenidae</taxon>
        <taxon>Odobenus</taxon>
    </lineage>
</organism>
<evidence type="ECO:0000313" key="34">
    <source>
        <dbReference type="Proteomes" id="UP000245340"/>
    </source>
</evidence>
<dbReference type="GO" id="GO:0005758">
    <property type="term" value="C:mitochondrial intermembrane space"/>
    <property type="evidence" value="ECO:0007669"/>
    <property type="project" value="UniProtKB-SubCell"/>
</dbReference>
<comment type="catalytic activity">
    <reaction evidence="27">
        <text>an N-acylsphing-4-enine + ATP = an N-acylsphing-4-enine 1-phosphate + ADP + H(+)</text>
        <dbReference type="Rhea" id="RHEA:17929"/>
        <dbReference type="ChEBI" id="CHEBI:15378"/>
        <dbReference type="ChEBI" id="CHEBI:30616"/>
        <dbReference type="ChEBI" id="CHEBI:52639"/>
        <dbReference type="ChEBI" id="CHEBI:57674"/>
        <dbReference type="ChEBI" id="CHEBI:456216"/>
        <dbReference type="EC" id="2.7.1.138"/>
    </reaction>
    <physiologicalReaction direction="left-to-right" evidence="27">
        <dbReference type="Rhea" id="RHEA:17930"/>
    </physiologicalReaction>
</comment>
<accession>A0A9B0HD60</accession>
<dbReference type="GO" id="GO:0046512">
    <property type="term" value="P:sphingosine biosynthetic process"/>
    <property type="evidence" value="ECO:0007669"/>
    <property type="project" value="TreeGrafter"/>
</dbReference>
<protein>
    <recommendedName>
        <fullName evidence="24">Acylglycerol kinase, mitochondrial</fullName>
        <ecNumber evidence="5">2.7.1.107</ecNumber>
        <ecNumber evidence="22">2.7.1.138</ecNumber>
        <ecNumber evidence="23">2.7.1.94</ecNumber>
    </recommendedName>
    <alternativeName>
        <fullName evidence="25">Multiple substrate lipid kinase</fullName>
    </alternativeName>
</protein>
<evidence type="ECO:0000256" key="25">
    <source>
        <dbReference type="ARBA" id="ARBA00030553"/>
    </source>
</evidence>
<keyword evidence="8 35" id="KW-0418">Kinase</keyword>
<evidence type="ECO:0000256" key="18">
    <source>
        <dbReference type="ARBA" id="ARBA00024512"/>
    </source>
</evidence>
<reference evidence="35" key="1">
    <citation type="submission" date="2025-08" db="UniProtKB">
        <authorList>
            <consortium name="RefSeq"/>
        </authorList>
    </citation>
    <scope>IDENTIFICATION</scope>
</reference>
<dbReference type="Proteomes" id="UP000245340">
    <property type="component" value="Unplaced"/>
</dbReference>
<comment type="pathway">
    <text evidence="4">Lipid metabolism; glycerolipid metabolism.</text>
</comment>
<comment type="pathway">
    <text evidence="30">Glycerolipid metabolism.</text>
</comment>
<keyword evidence="12" id="KW-0496">Mitochondrion</keyword>
<evidence type="ECO:0000256" key="3">
    <source>
        <dbReference type="ARBA" id="ARBA00004637"/>
    </source>
</evidence>
<evidence type="ECO:0000256" key="24">
    <source>
        <dbReference type="ARBA" id="ARBA00026142"/>
    </source>
</evidence>
<evidence type="ECO:0000256" key="20">
    <source>
        <dbReference type="ARBA" id="ARBA00024636"/>
    </source>
</evidence>
<evidence type="ECO:0000256" key="12">
    <source>
        <dbReference type="ARBA" id="ARBA00023128"/>
    </source>
</evidence>
<comment type="subunit">
    <text evidence="31">Component of the TIM22 complex, which core is composed of TIMM22, associated with TIMM10 (TIMM10A and/or TIMM10B), TIMM9, AGK and TIMM29. Interacts with SMIM26.</text>
</comment>
<evidence type="ECO:0000256" key="11">
    <source>
        <dbReference type="ARBA" id="ARBA00023098"/>
    </source>
</evidence>
<evidence type="ECO:0000256" key="17">
    <source>
        <dbReference type="ARBA" id="ARBA00024505"/>
    </source>
</evidence>
<comment type="catalytic activity">
    <reaction evidence="20">
        <text>1-hexadecanoyl-sn-glycerol + ATP = 1-hexadecanoyl-sn-glycero-3-phosphate + ADP + H(+)</text>
        <dbReference type="Rhea" id="RHEA:43308"/>
        <dbReference type="ChEBI" id="CHEBI:15378"/>
        <dbReference type="ChEBI" id="CHEBI:30616"/>
        <dbReference type="ChEBI" id="CHEBI:57518"/>
        <dbReference type="ChEBI" id="CHEBI:75542"/>
        <dbReference type="ChEBI" id="CHEBI:456216"/>
    </reaction>
    <physiologicalReaction direction="left-to-right" evidence="20">
        <dbReference type="Rhea" id="RHEA:43309"/>
    </physiologicalReaction>
</comment>
<feature type="domain" description="DAGKc" evidence="33">
    <location>
        <begin position="58"/>
        <end position="199"/>
    </location>
</feature>
<dbReference type="GO" id="GO:0005524">
    <property type="term" value="F:ATP binding"/>
    <property type="evidence" value="ECO:0007669"/>
    <property type="project" value="UniProtKB-KW"/>
</dbReference>
<dbReference type="PROSITE" id="PS50146">
    <property type="entry name" value="DAGK"/>
    <property type="match status" value="1"/>
</dbReference>
<dbReference type="Gene3D" id="3.40.50.10330">
    <property type="entry name" value="Probable inorganic polyphosphate/atp-NAD kinase, domain 1"/>
    <property type="match status" value="1"/>
</dbReference>
<dbReference type="GO" id="GO:0005743">
    <property type="term" value="C:mitochondrial inner membrane"/>
    <property type="evidence" value="ECO:0007669"/>
    <property type="project" value="UniProtKB-SubCell"/>
</dbReference>
<evidence type="ECO:0000256" key="13">
    <source>
        <dbReference type="ARBA" id="ARBA00023136"/>
    </source>
</evidence>
<comment type="catalytic activity">
    <reaction evidence="16">
        <text>1-(5Z,8Z,11Z,14Z-eicosatetraenoyl)-sn-glycerol + ATP = 1-(5Z,8Z,11Z,14Z-eicosatetraenoyl)-sn-glycero-3-phosphate + ADP + H(+)</text>
        <dbReference type="Rhea" id="RHEA:43328"/>
        <dbReference type="ChEBI" id="CHEBI:15378"/>
        <dbReference type="ChEBI" id="CHEBI:30616"/>
        <dbReference type="ChEBI" id="CHEBI:34071"/>
        <dbReference type="ChEBI" id="CHEBI:74938"/>
        <dbReference type="ChEBI" id="CHEBI:456216"/>
    </reaction>
    <physiologicalReaction direction="left-to-right" evidence="16">
        <dbReference type="Rhea" id="RHEA:43329"/>
    </physiologicalReaction>
</comment>
<comment type="catalytic activity">
    <reaction evidence="17">
        <text>1-(9Z-octadecenoyl)-sn-glycerol + ATP = 1-(9Z-octadecenoyl)-sn-glycero-3-phosphate + ADP + H(+)</text>
        <dbReference type="Rhea" id="RHEA:41079"/>
        <dbReference type="ChEBI" id="CHEBI:15378"/>
        <dbReference type="ChEBI" id="CHEBI:30616"/>
        <dbReference type="ChEBI" id="CHEBI:74544"/>
        <dbReference type="ChEBI" id="CHEBI:75757"/>
        <dbReference type="ChEBI" id="CHEBI:456216"/>
    </reaction>
    <physiologicalReaction direction="left-to-right" evidence="17">
        <dbReference type="Rhea" id="RHEA:41080"/>
    </physiologicalReaction>
</comment>
<proteinExistence type="inferred from homology"/>
<name>A0A9B0HD60_ODORO</name>
<dbReference type="EC" id="2.7.1.107" evidence="5"/>
<comment type="catalytic activity">
    <reaction evidence="26">
        <text>a 2-acylglycerol + ATP = a 2-acyl-sn-glycerol 3-phosphate + ADP + H(+)</text>
        <dbReference type="Rhea" id="RHEA:39847"/>
        <dbReference type="ChEBI" id="CHEBI:15378"/>
        <dbReference type="ChEBI" id="CHEBI:17389"/>
        <dbReference type="ChEBI" id="CHEBI:30616"/>
        <dbReference type="ChEBI" id="CHEBI:64982"/>
        <dbReference type="ChEBI" id="CHEBI:456216"/>
    </reaction>
    <physiologicalReaction direction="left-to-right" evidence="26">
        <dbReference type="Rhea" id="RHEA:39848"/>
    </physiologicalReaction>
</comment>
<dbReference type="AlphaFoldDB" id="A0A9B0HD60"/>
<evidence type="ECO:0000259" key="33">
    <source>
        <dbReference type="PROSITE" id="PS50146"/>
    </source>
</evidence>
<comment type="catalytic activity">
    <reaction evidence="29">
        <text>N-(hexanoyl)sphing-4-enine + ATP = N-hexanoylsphing-4-enine 1-phosphate + ADP + H(+)</text>
        <dbReference type="Rhea" id="RHEA:43312"/>
        <dbReference type="ChEBI" id="CHEBI:15378"/>
        <dbReference type="ChEBI" id="CHEBI:30616"/>
        <dbReference type="ChEBI" id="CHEBI:63867"/>
        <dbReference type="ChEBI" id="CHEBI:82959"/>
        <dbReference type="ChEBI" id="CHEBI:456216"/>
    </reaction>
    <physiologicalReaction direction="left-to-right" evidence="29">
        <dbReference type="Rhea" id="RHEA:43313"/>
    </physiologicalReaction>
</comment>
<dbReference type="InterPro" id="IPR001206">
    <property type="entry name" value="Diacylglycerol_kinase_cat_dom"/>
</dbReference>
<dbReference type="GO" id="GO:0046513">
    <property type="term" value="P:ceramide biosynthetic process"/>
    <property type="evidence" value="ECO:0007669"/>
    <property type="project" value="TreeGrafter"/>
</dbReference>
<dbReference type="InterPro" id="IPR050187">
    <property type="entry name" value="Lipid_Phosphate_FormReg"/>
</dbReference>
<comment type="cofactor">
    <cofactor evidence="1">
        <name>Mg(2+)</name>
        <dbReference type="ChEBI" id="CHEBI:18420"/>
    </cofactor>
</comment>
<dbReference type="Pfam" id="PF19712">
    <property type="entry name" value="AGK_C"/>
    <property type="match status" value="1"/>
</dbReference>
<evidence type="ECO:0000256" key="31">
    <source>
        <dbReference type="ARBA" id="ARBA00065533"/>
    </source>
</evidence>
<evidence type="ECO:0000313" key="35">
    <source>
        <dbReference type="RefSeq" id="XP_004415052.1"/>
    </source>
</evidence>
<keyword evidence="34" id="KW-1185">Reference proteome</keyword>
<dbReference type="PANTHER" id="PTHR12358:SF31">
    <property type="entry name" value="ACYLGLYCEROL KINASE, MITOCHONDRIAL"/>
    <property type="match status" value="1"/>
</dbReference>
<dbReference type="SMART" id="SM00046">
    <property type="entry name" value="DAGKc"/>
    <property type="match status" value="1"/>
</dbReference>
<comment type="catalytic activity">
    <reaction evidence="14">
        <text>1,2-di-(9Z-octadecenoyl)-sn-glycerol + ATP = 1,2-di-(9Z-octadecenoyl)-sn-glycero-3-phosphate + ADP + H(+)</text>
        <dbReference type="Rhea" id="RHEA:40327"/>
        <dbReference type="ChEBI" id="CHEBI:15378"/>
        <dbReference type="ChEBI" id="CHEBI:30616"/>
        <dbReference type="ChEBI" id="CHEBI:52333"/>
        <dbReference type="ChEBI" id="CHEBI:74546"/>
        <dbReference type="ChEBI" id="CHEBI:456216"/>
    </reaction>
    <physiologicalReaction direction="left-to-right" evidence="14">
        <dbReference type="Rhea" id="RHEA:40328"/>
    </physiologicalReaction>
</comment>
<evidence type="ECO:0000256" key="7">
    <source>
        <dbReference type="ARBA" id="ARBA00022741"/>
    </source>
</evidence>
<dbReference type="FunFam" id="3.40.50.10330:FF:000015">
    <property type="entry name" value="acylglycerol kinase, mitochondrial"/>
    <property type="match status" value="1"/>
</dbReference>
<evidence type="ECO:0000256" key="6">
    <source>
        <dbReference type="ARBA" id="ARBA00022679"/>
    </source>
</evidence>
<evidence type="ECO:0000256" key="32">
    <source>
        <dbReference type="SAM" id="MobiDB-lite"/>
    </source>
</evidence>
<keyword evidence="10" id="KW-0067">ATP-binding</keyword>
<evidence type="ECO:0000256" key="1">
    <source>
        <dbReference type="ARBA" id="ARBA00001946"/>
    </source>
</evidence>
<evidence type="ECO:0000256" key="29">
    <source>
        <dbReference type="ARBA" id="ARBA00048876"/>
    </source>
</evidence>
<dbReference type="GO" id="GO:0004143">
    <property type="term" value="F:ATP-dependent diacylglycerol kinase activity"/>
    <property type="evidence" value="ECO:0007669"/>
    <property type="project" value="UniProtKB-EC"/>
</dbReference>
<comment type="catalytic activity">
    <reaction evidence="28">
        <text>a monoacylglycerol + ATP = a monoacyl-sn-glycero-3-phosphate + ADP + H(+)</text>
        <dbReference type="Rhea" id="RHEA:19293"/>
        <dbReference type="ChEBI" id="CHEBI:15378"/>
        <dbReference type="ChEBI" id="CHEBI:17408"/>
        <dbReference type="ChEBI" id="CHEBI:30616"/>
        <dbReference type="ChEBI" id="CHEBI:77589"/>
        <dbReference type="ChEBI" id="CHEBI:456216"/>
        <dbReference type="EC" id="2.7.1.94"/>
    </reaction>
    <physiologicalReaction direction="left-to-right" evidence="28">
        <dbReference type="Rhea" id="RHEA:19294"/>
    </physiologicalReaction>
</comment>
<dbReference type="Pfam" id="PF00781">
    <property type="entry name" value="DAGK_cat"/>
    <property type="match status" value="1"/>
</dbReference>
<comment type="subcellular location">
    <subcellularLocation>
        <location evidence="3">Mitochondrion inner membrane</location>
        <topology evidence="3">Peripheral membrane protein</topology>
    </subcellularLocation>
    <subcellularLocation>
        <location evidence="2">Mitochondrion intermembrane space</location>
    </subcellularLocation>
</comment>
<dbReference type="InterPro" id="IPR017438">
    <property type="entry name" value="ATP-NAD_kinase_N"/>
</dbReference>
<evidence type="ECO:0000256" key="19">
    <source>
        <dbReference type="ARBA" id="ARBA00024556"/>
    </source>
</evidence>
<evidence type="ECO:0000256" key="28">
    <source>
        <dbReference type="ARBA" id="ARBA00048663"/>
    </source>
</evidence>
<evidence type="ECO:0000256" key="27">
    <source>
        <dbReference type="ARBA" id="ARBA00048034"/>
    </source>
</evidence>
<dbReference type="InterPro" id="IPR016064">
    <property type="entry name" value="NAD/diacylglycerol_kinase_sf"/>
</dbReference>
<keyword evidence="13" id="KW-0472">Membrane</keyword>
<keyword evidence="6" id="KW-0808">Transferase</keyword>
<comment type="catalytic activity">
    <reaction evidence="19">
        <text>2-(5Z,8Z,11Z,14Z-eicosatetraenoyl)-glycerol + ATP = 2-(5Z,8Z,11Z,14Z-eicosatetraenoyl)-sn-glycero-3-phosphate + ADP + H(+)</text>
        <dbReference type="Rhea" id="RHEA:43316"/>
        <dbReference type="ChEBI" id="CHEBI:15378"/>
        <dbReference type="ChEBI" id="CHEBI:30616"/>
        <dbReference type="ChEBI" id="CHEBI:52392"/>
        <dbReference type="ChEBI" id="CHEBI:78209"/>
        <dbReference type="ChEBI" id="CHEBI:456216"/>
    </reaction>
    <physiologicalReaction direction="left-to-right" evidence="19">
        <dbReference type="Rhea" id="RHEA:43317"/>
    </physiologicalReaction>
</comment>
<evidence type="ECO:0000256" key="21">
    <source>
        <dbReference type="ARBA" id="ARBA00025749"/>
    </source>
</evidence>
<dbReference type="EC" id="2.7.1.138" evidence="22"/>
<dbReference type="PANTHER" id="PTHR12358">
    <property type="entry name" value="SPHINGOSINE KINASE"/>
    <property type="match status" value="1"/>
</dbReference>
<dbReference type="GO" id="GO:0001729">
    <property type="term" value="F:ceramide kinase activity"/>
    <property type="evidence" value="ECO:0007669"/>
    <property type="project" value="UniProtKB-EC"/>
</dbReference>
<evidence type="ECO:0000256" key="5">
    <source>
        <dbReference type="ARBA" id="ARBA00012133"/>
    </source>
</evidence>
<evidence type="ECO:0000256" key="2">
    <source>
        <dbReference type="ARBA" id="ARBA00004569"/>
    </source>
</evidence>
<dbReference type="GO" id="GO:0047620">
    <property type="term" value="F:acylglycerol kinase activity"/>
    <property type="evidence" value="ECO:0007669"/>
    <property type="project" value="UniProtKB-EC"/>
</dbReference>
<evidence type="ECO:0000256" key="22">
    <source>
        <dbReference type="ARBA" id="ARBA00026096"/>
    </source>
</evidence>